<evidence type="ECO:0000313" key="7">
    <source>
        <dbReference type="Proteomes" id="UP000254835"/>
    </source>
</evidence>
<dbReference type="GeneID" id="57904094"/>
<keyword evidence="2" id="KW-0805">Transcription regulation</keyword>
<dbReference type="GO" id="GO:0003677">
    <property type="term" value="F:DNA binding"/>
    <property type="evidence" value="ECO:0007669"/>
    <property type="project" value="UniProtKB-KW"/>
</dbReference>
<dbReference type="GO" id="GO:0003700">
    <property type="term" value="F:DNA-binding transcription factor activity"/>
    <property type="evidence" value="ECO:0007669"/>
    <property type="project" value="InterPro"/>
</dbReference>
<dbReference type="GO" id="GO:0005829">
    <property type="term" value="C:cytosol"/>
    <property type="evidence" value="ECO:0007669"/>
    <property type="project" value="TreeGrafter"/>
</dbReference>
<dbReference type="InterPro" id="IPR005119">
    <property type="entry name" value="LysR_subst-bd"/>
</dbReference>
<evidence type="ECO:0000259" key="5">
    <source>
        <dbReference type="PROSITE" id="PS50931"/>
    </source>
</evidence>
<evidence type="ECO:0000313" key="6">
    <source>
        <dbReference type="EMBL" id="SUP78773.1"/>
    </source>
</evidence>
<proteinExistence type="inferred from homology"/>
<evidence type="ECO:0000256" key="3">
    <source>
        <dbReference type="ARBA" id="ARBA00023125"/>
    </source>
</evidence>
<dbReference type="Gene3D" id="3.40.190.290">
    <property type="match status" value="1"/>
</dbReference>
<dbReference type="InterPro" id="IPR036390">
    <property type="entry name" value="WH_DNA-bd_sf"/>
</dbReference>
<dbReference type="Proteomes" id="UP000254835">
    <property type="component" value="Unassembled WGS sequence"/>
</dbReference>
<gene>
    <name evidence="6" type="primary">lysR1_3</name>
    <name evidence="6" type="ORF">NCTC11470_03908</name>
</gene>
<dbReference type="PANTHER" id="PTHR30419:SF7">
    <property type="entry name" value="HTH-TYPE TRANSCRIPTIONAL REGULATOR TDCA"/>
    <property type="match status" value="1"/>
</dbReference>
<dbReference type="Gene3D" id="1.10.10.10">
    <property type="entry name" value="Winged helix-like DNA-binding domain superfamily/Winged helix DNA-binding domain"/>
    <property type="match status" value="1"/>
</dbReference>
<reference evidence="6 7" key="1">
    <citation type="submission" date="2018-06" db="EMBL/GenBank/DDBJ databases">
        <authorList>
            <consortium name="Pathogen Informatics"/>
            <person name="Doyle S."/>
        </authorList>
    </citation>
    <scope>NUCLEOTIDE SEQUENCE [LARGE SCALE GENOMIC DNA]</scope>
    <source>
        <strain evidence="6 7">NCTC11470</strain>
    </source>
</reference>
<evidence type="ECO:0000256" key="4">
    <source>
        <dbReference type="ARBA" id="ARBA00023163"/>
    </source>
</evidence>
<organism evidence="6 7">
    <name type="scientific">Yersinia frederiksenii</name>
    <dbReference type="NCBI Taxonomy" id="29484"/>
    <lineage>
        <taxon>Bacteria</taxon>
        <taxon>Pseudomonadati</taxon>
        <taxon>Pseudomonadota</taxon>
        <taxon>Gammaproteobacteria</taxon>
        <taxon>Enterobacterales</taxon>
        <taxon>Yersiniaceae</taxon>
        <taxon>Yersinia</taxon>
    </lineage>
</organism>
<evidence type="ECO:0000256" key="1">
    <source>
        <dbReference type="ARBA" id="ARBA00009437"/>
    </source>
</evidence>
<accession>A0A380PZ59</accession>
<dbReference type="OrthoDB" id="6621862at2"/>
<keyword evidence="4" id="KW-0804">Transcription</keyword>
<dbReference type="InterPro" id="IPR036388">
    <property type="entry name" value="WH-like_DNA-bd_sf"/>
</dbReference>
<dbReference type="PROSITE" id="PS50931">
    <property type="entry name" value="HTH_LYSR"/>
    <property type="match status" value="1"/>
</dbReference>
<dbReference type="AlphaFoldDB" id="A0A380PZ59"/>
<comment type="similarity">
    <text evidence="1">Belongs to the LysR transcriptional regulatory family.</text>
</comment>
<sequence>MNNLPKINQLKNLRTVIFTGSIRAAAIATNQTPSAVTRSMQELESIVGAPLLKRGTHGVQLTEMGKFFEPCMNKVLNELERGMNDLSQFISDSQGAIRFGCSHLPAYGIMPGIIKNFQNRYPQTKLTVIEGQFSELVQSIRSGKLSFFVGMIMPDISLDEFHVEYLSSEQFHVFSSKNHPLVNSHSLEDLRNEKWYLPGAGVDMFTSLEKIIFPYGVGPEHSILYGDSVAIAEQLIINEGYISIGPKEILMNEYIGDKLSIINVSETLPIGHYAIIMRMKMKQPPITKWFIDEVRHKFLSDIC</sequence>
<dbReference type="SUPFAM" id="SSF46785">
    <property type="entry name" value="Winged helix' DNA-binding domain"/>
    <property type="match status" value="1"/>
</dbReference>
<evidence type="ECO:0000256" key="2">
    <source>
        <dbReference type="ARBA" id="ARBA00023015"/>
    </source>
</evidence>
<dbReference type="InterPro" id="IPR050950">
    <property type="entry name" value="HTH-type_LysR_regulators"/>
</dbReference>
<protein>
    <submittedName>
        <fullName evidence="6">Transcriptional regulator</fullName>
    </submittedName>
</protein>
<dbReference type="Pfam" id="PF03466">
    <property type="entry name" value="LysR_substrate"/>
    <property type="match status" value="1"/>
</dbReference>
<dbReference type="InterPro" id="IPR000847">
    <property type="entry name" value="LysR_HTH_N"/>
</dbReference>
<keyword evidence="3" id="KW-0238">DNA-binding</keyword>
<name>A0A380PZ59_YERFR</name>
<dbReference type="Pfam" id="PF00126">
    <property type="entry name" value="HTH_1"/>
    <property type="match status" value="1"/>
</dbReference>
<feature type="domain" description="HTH lysR-type" evidence="5">
    <location>
        <begin position="5"/>
        <end position="62"/>
    </location>
</feature>
<dbReference type="SUPFAM" id="SSF53850">
    <property type="entry name" value="Periplasmic binding protein-like II"/>
    <property type="match status" value="1"/>
</dbReference>
<dbReference type="RefSeq" id="WP_004707615.1">
    <property type="nucleotide sequence ID" value="NZ_CABHXP010000259.1"/>
</dbReference>
<dbReference type="PANTHER" id="PTHR30419">
    <property type="entry name" value="HTH-TYPE TRANSCRIPTIONAL REGULATOR YBHD"/>
    <property type="match status" value="1"/>
</dbReference>
<dbReference type="EMBL" id="UHJA01000001">
    <property type="protein sequence ID" value="SUP78773.1"/>
    <property type="molecule type" value="Genomic_DNA"/>
</dbReference>